<evidence type="ECO:0000313" key="8">
    <source>
        <dbReference type="EMBL" id="OJJ24489.1"/>
    </source>
</evidence>
<dbReference type="InterPro" id="IPR036291">
    <property type="entry name" value="NAD(P)-bd_dom_sf"/>
</dbReference>
<name>A0A1L9QPA9_9CYAN</name>
<dbReference type="FunFam" id="3.40.47.10:FF:000019">
    <property type="entry name" value="Polyketide synthase type I"/>
    <property type="match status" value="1"/>
</dbReference>
<dbReference type="GO" id="GO:0031177">
    <property type="term" value="F:phosphopantetheine binding"/>
    <property type="evidence" value="ECO:0007669"/>
    <property type="project" value="InterPro"/>
</dbReference>
<dbReference type="InterPro" id="IPR016035">
    <property type="entry name" value="Acyl_Trfase/lysoPLipase"/>
</dbReference>
<dbReference type="InterPro" id="IPR050091">
    <property type="entry name" value="PKS_NRPS_Biosynth_Enz"/>
</dbReference>
<dbReference type="GO" id="GO:0006633">
    <property type="term" value="P:fatty acid biosynthetic process"/>
    <property type="evidence" value="ECO:0007669"/>
    <property type="project" value="InterPro"/>
</dbReference>
<keyword evidence="3" id="KW-0808">Transferase</keyword>
<keyword evidence="2" id="KW-0597">Phosphoprotein</keyword>
<dbReference type="Gene3D" id="3.40.50.150">
    <property type="entry name" value="Vaccinia Virus protein VP39"/>
    <property type="match status" value="1"/>
</dbReference>
<dbReference type="Gene3D" id="3.40.47.10">
    <property type="match status" value="1"/>
</dbReference>
<dbReference type="Gene3D" id="3.40.50.720">
    <property type="entry name" value="NAD(P)-binding Rossmann-like Domain"/>
    <property type="match status" value="1"/>
</dbReference>
<dbReference type="CDD" id="cd02440">
    <property type="entry name" value="AdoMet_MTases"/>
    <property type="match status" value="1"/>
</dbReference>
<dbReference type="STRING" id="1925591.BI308_16395"/>
<dbReference type="InterPro" id="IPR014043">
    <property type="entry name" value="Acyl_transferase_dom"/>
</dbReference>
<feature type="region of interest" description="Disordered" evidence="5">
    <location>
        <begin position="1960"/>
        <end position="1992"/>
    </location>
</feature>
<dbReference type="InterPro" id="IPR049490">
    <property type="entry name" value="C883_1060-like_KR_N"/>
</dbReference>
<evidence type="ECO:0000259" key="6">
    <source>
        <dbReference type="PROSITE" id="PS50075"/>
    </source>
</evidence>
<dbReference type="InterPro" id="IPR016036">
    <property type="entry name" value="Malonyl_transacylase_ACP-bd"/>
</dbReference>
<dbReference type="Pfam" id="PF21394">
    <property type="entry name" value="Beta-ketacyl_N"/>
    <property type="match status" value="1"/>
</dbReference>
<dbReference type="Pfam" id="PF08242">
    <property type="entry name" value="Methyltransf_12"/>
    <property type="match status" value="1"/>
</dbReference>
<feature type="domain" description="Ketosynthase family 3 (KS3)" evidence="7">
    <location>
        <begin position="37"/>
        <end position="464"/>
    </location>
</feature>
<dbReference type="Pfam" id="PF08659">
    <property type="entry name" value="KR"/>
    <property type="match status" value="1"/>
</dbReference>
<dbReference type="SMART" id="SM01294">
    <property type="entry name" value="PKS_PP_betabranch"/>
    <property type="match status" value="1"/>
</dbReference>
<evidence type="ECO:0000259" key="7">
    <source>
        <dbReference type="PROSITE" id="PS52004"/>
    </source>
</evidence>
<keyword evidence="4" id="KW-0511">Multifunctional enzyme</keyword>
<sequence length="2009" mass="221330">MNQTSPSSQPTTDSSRKMLQALKQMRGKLEALTEAQTEPIAIIGLGCRFPGGAKDSATYWHLLEQGIDAISEVPGDRWNFEDYYDPEGEKPGKTYTKEGGFIENVDQFDPHFFRISPRDAVGLDPQQRILLEVTWESLENAGVTLEHLRHSQTGVYMGICTDDYASLRIQYQEQGGTDESSGLGMGRSIGVGRISHFLGLQGPNIQLDTACSTSLVAIHLACQSLRSRESNLALAGGVNLILSPTSTMGRCQLNMLSRDGRCKTFDVSADGYGQGEGCGVVVLKRLSDALADGDFIWGLIRGSAINHDGPSSGMTVPSRMAQKKVIQEALKSVKLNPHQVSYVETHGTGTSLGDPIEIEALSAIYGKNRPQENPLMIGSVKTNFGHLEAAAGVAALIKVILSLQHRQIPPHLHVQQPNPHLDWDRLPLKIPQSLLDWDTESEPRIAGISSFGASGTNAHILVEEAPVEKQEKSEAEDSSEPPVQLLTLSTKTPKALDELVHSYQDYLSTYPELDLANLAYTTHLGRSHFNHRLALITSSHSALQQQLHSYLLDPVEAIAVYGAEVSTSTEPPEIAFLFTGQGSQYVNMGRELYESSPVFREAIAQCNTILSRELDCSLLEILYPDSEADSSRLLDRTAYTQPALFALEYALFKLWQSWGIQPGIVMGHSVGEYVAACVAGVFSLEDGLRLMAARGRLIQNLPQNGSMVAVKASESDLRPRLLPYEKQAAIAAINGPESVVISGEKTVLKDIVEKLESEGIKTQTLPISHAFHSPLIEPILAEFRAVAQHITYHPPKIPIVSNMTGEQAGEAIATAHYWVDHLRQPVKFASAMTAMQDYPIFLELGPKPILLGMGRSCVSDDLGIWLPSLRPGIGDWQQMLSSLGQLYTQGVEIDWSGFHYQQKRHKVFLPTYPFQRQRYWLEKPKPATHKPSWGSLGSPQEISALTERLQKRGSLSESESKLIPKLLELLAQEANETSHQDPILEECYGVQWRSRACFGSRFSGESLQSPPILQAQLVPQLSELANRPALQGYDEIPVQLELLSREYIIQALQTLGWCYKSGESFSLEQLTAQLGIIPAHHRLVKRLLVSLEETKILHKKAEEWETQQSLPPVNPSSTYQTLRDRYPQAIAEFTLLHRCASQLSSVLQGTQDPVQLVFPEGDLTTATQLYQDSPVSQAMNSLVQQAIANILETLPPSQGIRILEIGAGTGGTTSAILPTLPPSQIQYTFTDLGPLFLTKAKEKFSDYPFITYQTLDIEQNPASQGFPNHHYDLIIAANVLHATSNIRHTLTHVRQLLAPGGLLLLLEATEPQQWVDLIFGLLEGWWKFSDTEYRRDHPLLNRNQWQHLLQETGFTPVSSVPQAAKVDDVLSKQALILAQADFESRKPNATSQSWLIFADRAGVAQSLAAQLEEIAATCILVGMGEDYQQIAPKQWQINPHNPQDFRKLMAEVAIEFPQLSGIIQCWTLEPPTDSNLSLEDLNRLSELGCGTTLSLVQAIIEQERFSPQLQIVTQGSQSALHHGGQPPGIAQSSLWGMAKAIRLEHPELSCRVLDLDPQTSLEEQATSLLQELGSSDSEDQVVWREQLRYVPRLVKTSSESTSGRVKLRSDATYLITGGLGGLGLLVADWMIERGAQHLVLVTRRPADPATQAKLTQLEQKGCSIRVEIADVANFEAIQAVFNTITESSYPLAGIIHAAGMLSDGVLKNQTWSSFEAVMAPKVQGAWILHQLTQHQSLDFLVLFSSVGSLFGSPGQGNHSAANAFLDALAHYRQGIGLPGLSIHWGAVSQVGEAAERGADVRVKQKGMEALSPDEVLKALEHWMGSAQAEVGVVSMEWAAWEEQVRTWPFLSDWQKTDSLISTPSKASILQQLEMALPSERQDLLIAHIRHQVAQVLGIEKVESISLKEGFFDLGMDSLTSVELKNKLQTSLGCSLPSSLMFDYPTVSELVNYLAGHVLDSEGDRDEVPTTDKFAPPWGETGNRGDPDLEEYSDEDVELSLLNKLDKLGY</sequence>
<dbReference type="Gene3D" id="3.40.366.10">
    <property type="entry name" value="Malonyl-Coenzyme A Acyl Carrier Protein, domain 2"/>
    <property type="match status" value="1"/>
</dbReference>
<dbReference type="InterPro" id="IPR014030">
    <property type="entry name" value="Ketoacyl_synth_N"/>
</dbReference>
<dbReference type="SMART" id="SM00827">
    <property type="entry name" value="PKS_AT"/>
    <property type="match status" value="1"/>
</dbReference>
<dbReference type="PANTHER" id="PTHR43775">
    <property type="entry name" value="FATTY ACID SYNTHASE"/>
    <property type="match status" value="1"/>
</dbReference>
<dbReference type="Pfam" id="PF00550">
    <property type="entry name" value="PP-binding"/>
    <property type="match status" value="1"/>
</dbReference>
<dbReference type="InterPro" id="IPR001227">
    <property type="entry name" value="Ac_transferase_dom_sf"/>
</dbReference>
<evidence type="ECO:0000256" key="3">
    <source>
        <dbReference type="ARBA" id="ARBA00022679"/>
    </source>
</evidence>
<comment type="caution">
    <text evidence="8">The sequence shown here is derived from an EMBL/GenBank/DDBJ whole genome shotgun (WGS) entry which is preliminary data.</text>
</comment>
<dbReference type="InterPro" id="IPR009081">
    <property type="entry name" value="PP-bd_ACP"/>
</dbReference>
<evidence type="ECO:0000256" key="4">
    <source>
        <dbReference type="ARBA" id="ARBA00023268"/>
    </source>
</evidence>
<evidence type="ECO:0000313" key="9">
    <source>
        <dbReference type="Proteomes" id="UP000183940"/>
    </source>
</evidence>
<dbReference type="InterPro" id="IPR018201">
    <property type="entry name" value="Ketoacyl_synth_AS"/>
</dbReference>
<keyword evidence="1" id="KW-0596">Phosphopantetheine</keyword>
<dbReference type="Pfam" id="PF22621">
    <property type="entry name" value="CurL-like_PKS_C"/>
    <property type="match status" value="1"/>
</dbReference>
<feature type="domain" description="Carrier" evidence="6">
    <location>
        <begin position="1879"/>
        <end position="1957"/>
    </location>
</feature>
<dbReference type="CDD" id="cd08955">
    <property type="entry name" value="KR_2_FAS_SDR_x"/>
    <property type="match status" value="1"/>
</dbReference>
<dbReference type="FunFam" id="3.40.366.10:FF:000002">
    <property type="entry name" value="Probable polyketide synthase 2"/>
    <property type="match status" value="1"/>
</dbReference>
<dbReference type="SUPFAM" id="SSF53335">
    <property type="entry name" value="S-adenosyl-L-methionine-dependent methyltransferases"/>
    <property type="match status" value="1"/>
</dbReference>
<dbReference type="FunFam" id="1.10.1200.10:FF:000007">
    <property type="entry name" value="Probable polyketide synthase pks17"/>
    <property type="match status" value="1"/>
</dbReference>
<dbReference type="SUPFAM" id="SSF55048">
    <property type="entry name" value="Probable ACP-binding domain of malonyl-CoA ACP transacylase"/>
    <property type="match status" value="1"/>
</dbReference>
<dbReference type="SMART" id="SM00822">
    <property type="entry name" value="PKS_KR"/>
    <property type="match status" value="1"/>
</dbReference>
<dbReference type="SMART" id="SM00825">
    <property type="entry name" value="PKS_KS"/>
    <property type="match status" value="1"/>
</dbReference>
<dbReference type="InterPro" id="IPR029063">
    <property type="entry name" value="SAM-dependent_MTases_sf"/>
</dbReference>
<dbReference type="PROSITE" id="PS52004">
    <property type="entry name" value="KS3_2"/>
    <property type="match status" value="1"/>
</dbReference>
<feature type="compositionally biased region" description="Basic and acidic residues" evidence="5">
    <location>
        <begin position="1960"/>
        <end position="1969"/>
    </location>
</feature>
<dbReference type="SUPFAM" id="SSF47336">
    <property type="entry name" value="ACP-like"/>
    <property type="match status" value="1"/>
</dbReference>
<dbReference type="SUPFAM" id="SSF53901">
    <property type="entry name" value="Thiolase-like"/>
    <property type="match status" value="1"/>
</dbReference>
<dbReference type="InterPro" id="IPR013968">
    <property type="entry name" value="PKS_KR"/>
</dbReference>
<dbReference type="CDD" id="cd00833">
    <property type="entry name" value="PKS"/>
    <property type="match status" value="1"/>
</dbReference>
<dbReference type="InterPro" id="IPR016039">
    <property type="entry name" value="Thiolase-like"/>
</dbReference>
<dbReference type="Gene3D" id="1.10.1200.10">
    <property type="entry name" value="ACP-like"/>
    <property type="match status" value="1"/>
</dbReference>
<dbReference type="SUPFAM" id="SSF51735">
    <property type="entry name" value="NAD(P)-binding Rossmann-fold domains"/>
    <property type="match status" value="2"/>
</dbReference>
<evidence type="ECO:0000256" key="1">
    <source>
        <dbReference type="ARBA" id="ARBA00022450"/>
    </source>
</evidence>
<dbReference type="Gene3D" id="3.30.70.3290">
    <property type="match status" value="1"/>
</dbReference>
<dbReference type="Pfam" id="PF00698">
    <property type="entry name" value="Acyl_transf_1"/>
    <property type="match status" value="1"/>
</dbReference>
<dbReference type="InterPro" id="IPR020806">
    <property type="entry name" value="PKS_PP-bd"/>
</dbReference>
<dbReference type="Proteomes" id="UP000183940">
    <property type="component" value="Unassembled WGS sequence"/>
</dbReference>
<dbReference type="SUPFAM" id="SSF52151">
    <property type="entry name" value="FabD/lysophospholipase-like"/>
    <property type="match status" value="1"/>
</dbReference>
<evidence type="ECO:0000256" key="5">
    <source>
        <dbReference type="SAM" id="MobiDB-lite"/>
    </source>
</evidence>
<dbReference type="InterPro" id="IPR013217">
    <property type="entry name" value="Methyltransf_12"/>
</dbReference>
<protein>
    <submittedName>
        <fullName evidence="8">Uncharacterized protein</fullName>
    </submittedName>
</protein>
<dbReference type="InterPro" id="IPR014031">
    <property type="entry name" value="Ketoacyl_synth_C"/>
</dbReference>
<proteinExistence type="predicted"/>
<accession>A0A1L9QPA9</accession>
<evidence type="ECO:0000256" key="2">
    <source>
        <dbReference type="ARBA" id="ARBA00022553"/>
    </source>
</evidence>
<dbReference type="InterPro" id="IPR036736">
    <property type="entry name" value="ACP-like_sf"/>
</dbReference>
<keyword evidence="9" id="KW-1185">Reference proteome</keyword>
<dbReference type="EMBL" id="MLAW01000030">
    <property type="protein sequence ID" value="OJJ24489.1"/>
    <property type="molecule type" value="Genomic_DNA"/>
</dbReference>
<dbReference type="Pfam" id="PF02801">
    <property type="entry name" value="Ketoacyl-synt_C"/>
    <property type="match status" value="1"/>
</dbReference>
<dbReference type="PROSITE" id="PS50075">
    <property type="entry name" value="CARRIER"/>
    <property type="match status" value="1"/>
</dbReference>
<dbReference type="GO" id="GO:0004315">
    <property type="term" value="F:3-oxoacyl-[acyl-carrier-protein] synthase activity"/>
    <property type="evidence" value="ECO:0007669"/>
    <property type="project" value="InterPro"/>
</dbReference>
<reference evidence="8" key="1">
    <citation type="submission" date="2016-10" db="EMBL/GenBank/DDBJ databases">
        <title>CRISPR-Cas defence system in Roseofilum reptotaenium: evidence of a bacteriophage-cyanobacterium arms race in the coral black band disease.</title>
        <authorList>
            <person name="Buerger P."/>
            <person name="Wood-Charlson E.M."/>
            <person name="Weynberg K.D."/>
            <person name="Willis B."/>
            <person name="Van Oppen M.J."/>
        </authorList>
    </citation>
    <scope>NUCLEOTIDE SEQUENCE [LARGE SCALE GENOMIC DNA]</scope>
    <source>
        <strain evidence="8">AO1-A</strain>
    </source>
</reference>
<gene>
    <name evidence="8" type="ORF">BI308_16395</name>
</gene>
<dbReference type="GO" id="GO:0004312">
    <property type="term" value="F:fatty acid synthase activity"/>
    <property type="evidence" value="ECO:0007669"/>
    <property type="project" value="TreeGrafter"/>
</dbReference>
<dbReference type="SMART" id="SM00823">
    <property type="entry name" value="PKS_PP"/>
    <property type="match status" value="1"/>
</dbReference>
<dbReference type="InterPro" id="IPR020841">
    <property type="entry name" value="PKS_Beta-ketoAc_synthase_dom"/>
</dbReference>
<organism evidence="8 9">
    <name type="scientific">Roseofilum reptotaenium AO1-A</name>
    <dbReference type="NCBI Taxonomy" id="1925591"/>
    <lineage>
        <taxon>Bacteria</taxon>
        <taxon>Bacillati</taxon>
        <taxon>Cyanobacteriota</taxon>
        <taxon>Cyanophyceae</taxon>
        <taxon>Desertifilales</taxon>
        <taxon>Desertifilaceae</taxon>
        <taxon>Roseofilum</taxon>
    </lineage>
</organism>
<dbReference type="Pfam" id="PF00109">
    <property type="entry name" value="ketoacyl-synt"/>
    <property type="match status" value="1"/>
</dbReference>
<dbReference type="PROSITE" id="PS00606">
    <property type="entry name" value="KS3_1"/>
    <property type="match status" value="1"/>
</dbReference>
<dbReference type="PANTHER" id="PTHR43775:SF37">
    <property type="entry name" value="SI:DKEY-61P9.11"/>
    <property type="match status" value="1"/>
</dbReference>
<dbReference type="InterPro" id="IPR057326">
    <property type="entry name" value="KR_dom"/>
</dbReference>